<protein>
    <submittedName>
        <fullName evidence="1">Uncharacterized protein</fullName>
    </submittedName>
</protein>
<evidence type="ECO:0000313" key="1">
    <source>
        <dbReference type="EMBL" id="PAD78797.1"/>
    </source>
</evidence>
<dbReference type="Proteomes" id="UP000215596">
    <property type="component" value="Unassembled WGS sequence"/>
</dbReference>
<dbReference type="AlphaFoldDB" id="A0A268F084"/>
<dbReference type="Gene3D" id="3.40.50.720">
    <property type="entry name" value="NAD(P)-binding Rossmann-like Domain"/>
    <property type="match status" value="1"/>
</dbReference>
<proteinExistence type="predicted"/>
<name>A0A268F084_9BACL</name>
<gene>
    <name evidence="1" type="ORF">CHH67_05810</name>
</gene>
<organism evidence="1 2">
    <name type="scientific">Paenibacillus campinasensis</name>
    <dbReference type="NCBI Taxonomy" id="66347"/>
    <lineage>
        <taxon>Bacteria</taxon>
        <taxon>Bacillati</taxon>
        <taxon>Bacillota</taxon>
        <taxon>Bacilli</taxon>
        <taxon>Bacillales</taxon>
        <taxon>Paenibacillaceae</taxon>
        <taxon>Paenibacillus</taxon>
    </lineage>
</organism>
<reference evidence="1 2" key="1">
    <citation type="submission" date="2017-07" db="EMBL/GenBank/DDBJ databases">
        <title>Isolation and whole genome analysis of endospore-forming bacteria from heroin.</title>
        <authorList>
            <person name="Kalinowski J."/>
            <person name="Ahrens B."/>
            <person name="Al-Dilaimi A."/>
            <person name="Winkler A."/>
            <person name="Wibberg D."/>
            <person name="Schleenbecker U."/>
            <person name="Ruckert C."/>
            <person name="Wolfel R."/>
            <person name="Grass G."/>
        </authorList>
    </citation>
    <scope>NUCLEOTIDE SEQUENCE [LARGE SCALE GENOMIC DNA]</scope>
    <source>
        <strain evidence="1 2">7537-G1</strain>
    </source>
</reference>
<sequence length="271" mass="30843">MPKYDIPQGCIPFTGQDGRSYYMNEQGQLVRVNFKEARSMKSWTALRAGQSREWQEEELTDELRLALSKLKGEELTSLQSQPIRTSIMAHTDLAAVLKVLLTLSGIHCDTIEEPQLLDPATDYLLVAAGIFRCNMFKQAEEAFLTTGIPWIPLYLEGKLVRFGPLMGPYLQLKDLTTRLLSASPSPDVLQDFWAYAETIRDPGLPFSRSEQQWLVATISLLLEEWHSGRSRKRGFPPERYQLTLIPTTREIIYHPVLRLPSSASAERMKSL</sequence>
<dbReference type="EMBL" id="NPBY01000016">
    <property type="protein sequence ID" value="PAD78797.1"/>
    <property type="molecule type" value="Genomic_DNA"/>
</dbReference>
<accession>A0A268F084</accession>
<evidence type="ECO:0000313" key="2">
    <source>
        <dbReference type="Proteomes" id="UP000215596"/>
    </source>
</evidence>
<comment type="caution">
    <text evidence="1">The sequence shown here is derived from an EMBL/GenBank/DDBJ whole genome shotgun (WGS) entry which is preliminary data.</text>
</comment>